<dbReference type="CDD" id="cd24158">
    <property type="entry name" value="NUDIX_ADPRase_Rv1700"/>
    <property type="match status" value="1"/>
</dbReference>
<comment type="caution">
    <text evidence="3">The sequence shown here is derived from an EMBL/GenBank/DDBJ whole genome shotgun (WGS) entry which is preliminary data.</text>
</comment>
<proteinExistence type="predicted"/>
<dbReference type="EMBL" id="BAFE01000089">
    <property type="protein sequence ID" value="GAB49624.1"/>
    <property type="molecule type" value="Genomic_DNA"/>
</dbReference>
<dbReference type="STRING" id="1089455.MOPEL_130_02310"/>
<dbReference type="GO" id="GO:0006753">
    <property type="term" value="P:nucleoside phosphate metabolic process"/>
    <property type="evidence" value="ECO:0007669"/>
    <property type="project" value="TreeGrafter"/>
</dbReference>
<protein>
    <submittedName>
        <fullName evidence="3">ADP-ribose pyrophosphatase</fullName>
    </submittedName>
</protein>
<dbReference type="InterPro" id="IPR015797">
    <property type="entry name" value="NUDIX_hydrolase-like_dom_sf"/>
</dbReference>
<keyword evidence="4" id="KW-1185">Reference proteome</keyword>
<organism evidence="3 4">
    <name type="scientific">Mobilicoccus pelagius NBRC 104925</name>
    <dbReference type="NCBI Taxonomy" id="1089455"/>
    <lineage>
        <taxon>Bacteria</taxon>
        <taxon>Bacillati</taxon>
        <taxon>Actinomycetota</taxon>
        <taxon>Actinomycetes</taxon>
        <taxon>Micrococcales</taxon>
        <taxon>Dermatophilaceae</taxon>
        <taxon>Mobilicoccus</taxon>
    </lineage>
</organism>
<dbReference type="Pfam" id="PF00293">
    <property type="entry name" value="NUDIX"/>
    <property type="match status" value="1"/>
</dbReference>
<dbReference type="InterPro" id="IPR000086">
    <property type="entry name" value="NUDIX_hydrolase_dom"/>
</dbReference>
<dbReference type="GO" id="GO:0016787">
    <property type="term" value="F:hydrolase activity"/>
    <property type="evidence" value="ECO:0007669"/>
    <property type="project" value="UniProtKB-KW"/>
</dbReference>
<dbReference type="OrthoDB" id="9806150at2"/>
<dbReference type="GO" id="GO:0019693">
    <property type="term" value="P:ribose phosphate metabolic process"/>
    <property type="evidence" value="ECO:0007669"/>
    <property type="project" value="TreeGrafter"/>
</dbReference>
<dbReference type="PANTHER" id="PTHR11839:SF31">
    <property type="entry name" value="ADP-RIBOSE PYROPHOSPHATASE"/>
    <property type="match status" value="1"/>
</dbReference>
<dbReference type="SUPFAM" id="SSF55811">
    <property type="entry name" value="Nudix"/>
    <property type="match status" value="1"/>
</dbReference>
<dbReference type="AlphaFoldDB" id="H5UV66"/>
<sequence>MSLDAPIMRGVDLDDDRTAKPVTATETVYEGMIWDVRRDTVDLGSETVQREFIEHTGAVSVVALQESPGTPRAMQVALIRQYRHPIGATEWEIPAGLLDKEGEPPLEAAQRELAEEVDLTARTWHVLADFHPSPGAMSEAIRVYLARDLEDVPAEDRFEREAEEAGMSTAWVDLDEAFAAVLAGRVGNASAVIGILAAHGAKEADWVTLRSADAPWPAHPAHR</sequence>
<dbReference type="Proteomes" id="UP000004367">
    <property type="component" value="Unassembled WGS sequence"/>
</dbReference>
<dbReference type="GO" id="GO:0005829">
    <property type="term" value="C:cytosol"/>
    <property type="evidence" value="ECO:0007669"/>
    <property type="project" value="TreeGrafter"/>
</dbReference>
<dbReference type="RefSeq" id="WP_009483467.1">
    <property type="nucleotide sequence ID" value="NZ_BAFE01000089.1"/>
</dbReference>
<reference evidence="3 4" key="1">
    <citation type="submission" date="2012-02" db="EMBL/GenBank/DDBJ databases">
        <title>Whole genome shotgun sequence of Mobilicoccus pelagius NBRC 104925.</title>
        <authorList>
            <person name="Yoshida Y."/>
            <person name="Hosoyama A."/>
            <person name="Tsuchikane K."/>
            <person name="Katsumata H."/>
            <person name="Yamazaki S."/>
            <person name="Fujita N."/>
        </authorList>
    </citation>
    <scope>NUCLEOTIDE SEQUENCE [LARGE SCALE GENOMIC DNA]</scope>
    <source>
        <strain evidence="3 4">NBRC 104925</strain>
    </source>
</reference>
<accession>H5UV66</accession>
<feature type="domain" description="Nudix hydrolase" evidence="2">
    <location>
        <begin position="54"/>
        <end position="194"/>
    </location>
</feature>
<evidence type="ECO:0000313" key="4">
    <source>
        <dbReference type="Proteomes" id="UP000004367"/>
    </source>
</evidence>
<name>H5UV66_9MICO</name>
<evidence type="ECO:0000256" key="1">
    <source>
        <dbReference type="ARBA" id="ARBA00022801"/>
    </source>
</evidence>
<dbReference type="eggNOG" id="COG0494">
    <property type="taxonomic scope" value="Bacteria"/>
</dbReference>
<evidence type="ECO:0000313" key="3">
    <source>
        <dbReference type="EMBL" id="GAB49624.1"/>
    </source>
</evidence>
<dbReference type="PROSITE" id="PS51462">
    <property type="entry name" value="NUDIX"/>
    <property type="match status" value="1"/>
</dbReference>
<gene>
    <name evidence="3" type="primary">nudF</name>
    <name evidence="3" type="ORF">MOPEL_130_02310</name>
</gene>
<dbReference type="Gene3D" id="3.90.79.10">
    <property type="entry name" value="Nucleoside Triphosphate Pyrophosphohydrolase"/>
    <property type="match status" value="1"/>
</dbReference>
<evidence type="ECO:0000259" key="2">
    <source>
        <dbReference type="PROSITE" id="PS51462"/>
    </source>
</evidence>
<dbReference type="PANTHER" id="PTHR11839">
    <property type="entry name" value="UDP/ADP-SUGAR PYROPHOSPHATASE"/>
    <property type="match status" value="1"/>
</dbReference>
<keyword evidence="1" id="KW-0378">Hydrolase</keyword>